<dbReference type="CDD" id="cd00067">
    <property type="entry name" value="GAL4"/>
    <property type="match status" value="1"/>
</dbReference>
<feature type="region of interest" description="Disordered" evidence="1">
    <location>
        <begin position="564"/>
        <end position="595"/>
    </location>
</feature>
<evidence type="ECO:0000313" key="3">
    <source>
        <dbReference type="Proteomes" id="UP000054538"/>
    </source>
</evidence>
<evidence type="ECO:0008006" key="4">
    <source>
        <dbReference type="Google" id="ProtNLM"/>
    </source>
</evidence>
<dbReference type="GO" id="GO:0000981">
    <property type="term" value="F:DNA-binding transcription factor activity, RNA polymerase II-specific"/>
    <property type="evidence" value="ECO:0007669"/>
    <property type="project" value="InterPro"/>
</dbReference>
<dbReference type="GO" id="GO:0008270">
    <property type="term" value="F:zinc ion binding"/>
    <property type="evidence" value="ECO:0007669"/>
    <property type="project" value="InterPro"/>
</dbReference>
<protein>
    <recommendedName>
        <fullName evidence="4">Zn(2)-C6 fungal-type domain-containing protein</fullName>
    </recommendedName>
</protein>
<feature type="compositionally biased region" description="Basic and acidic residues" evidence="1">
    <location>
        <begin position="244"/>
        <end position="257"/>
    </location>
</feature>
<feature type="region of interest" description="Disordered" evidence="1">
    <location>
        <begin position="474"/>
        <end position="507"/>
    </location>
</feature>
<organism evidence="2 3">
    <name type="scientific">Paxillus rubicundulus Ve08.2h10</name>
    <dbReference type="NCBI Taxonomy" id="930991"/>
    <lineage>
        <taxon>Eukaryota</taxon>
        <taxon>Fungi</taxon>
        <taxon>Dikarya</taxon>
        <taxon>Basidiomycota</taxon>
        <taxon>Agaricomycotina</taxon>
        <taxon>Agaricomycetes</taxon>
        <taxon>Agaricomycetidae</taxon>
        <taxon>Boletales</taxon>
        <taxon>Paxilineae</taxon>
        <taxon>Paxillaceae</taxon>
        <taxon>Paxillus</taxon>
    </lineage>
</organism>
<dbReference type="Proteomes" id="UP000054538">
    <property type="component" value="Unassembled WGS sequence"/>
</dbReference>
<dbReference type="AlphaFoldDB" id="A0A0D0CK28"/>
<dbReference type="InterPro" id="IPR001138">
    <property type="entry name" value="Zn2Cys6_DnaBD"/>
</dbReference>
<feature type="region of interest" description="Disordered" evidence="1">
    <location>
        <begin position="201"/>
        <end position="301"/>
    </location>
</feature>
<dbReference type="HOGENOM" id="CLU_026514_1_1_1"/>
<feature type="compositionally biased region" description="Polar residues" evidence="1">
    <location>
        <begin position="265"/>
        <end position="274"/>
    </location>
</feature>
<feature type="compositionally biased region" description="Basic and acidic residues" evidence="1">
    <location>
        <begin position="201"/>
        <end position="218"/>
    </location>
</feature>
<gene>
    <name evidence="2" type="ORF">PAXRUDRAFT_18904</name>
</gene>
<accession>A0A0D0CK28</accession>
<dbReference type="InParanoid" id="A0A0D0CK28"/>
<proteinExistence type="predicted"/>
<dbReference type="EMBL" id="KN828034">
    <property type="protein sequence ID" value="KIK75543.1"/>
    <property type="molecule type" value="Genomic_DNA"/>
</dbReference>
<feature type="region of interest" description="Disordered" evidence="1">
    <location>
        <begin position="343"/>
        <end position="415"/>
    </location>
</feature>
<sequence length="711" mass="75309">MSGTKLIKTALAKSAHIVEGILLDLERQSELDEVTANTWSNAVNVINGELSIVRCLSQNVTGVHVPPLLIAAQMMARTNKEIRLLQQWPALLEVRLMRDGIDAHPWSRLHLPTAPEASSARAPSIEVIDKACLPSTAVTATAPPTVKVEQVVGDIEMGDGNSNNNNVVSKAIAKGKGKERAAIEEVGEDVGQEVTVKTVAKEAKGKGKAKEVGEERAVKQGKGKGKGKEVVQEEGVAEQTTVTEKSKNKGKWRESSKGTKKTRGRSQSTATSKFKSAELVPSDSKDERTGLMPRGPSPTPLSVQPWPTCDFCIAKHYVCSKGPGLACINCHRRKVKCSQTPALRARGSTAAPSTKRERSYSRLPLTETASTPQSQAPPPLKKSMVERHGSRGWTVQATQRNPKPEASTAAPPASSDKVIANLQAEVWMLCQRVADRARNHQTLTMVVEAMQRHLMMLPVPLPTSADVDLTASLLRHGPEGPLPENQEGKGYNTPSAPSVDSPANPLPPLPTIPKLTATPTVLLPPPVVLAPLPAIPWQSAPPAPSPSLRPTSEDIARLSAPPIAILSAPGTPSSGPDIVTTPEADMQAPGPAGAPEALPVTIGAAEAGQPPRAISPMDDLQATPRVTALEVDTRSTTAMGSAMQEQHGAVPISAAQVDAQVDVVEAKGVAEPSTPLALPVWLPPPSPEHRATALLALTTAYDNEEKMEVDN</sequence>
<reference evidence="3" key="2">
    <citation type="submission" date="2015-01" db="EMBL/GenBank/DDBJ databases">
        <title>Evolutionary Origins and Diversification of the Mycorrhizal Mutualists.</title>
        <authorList>
            <consortium name="DOE Joint Genome Institute"/>
            <consortium name="Mycorrhizal Genomics Consortium"/>
            <person name="Kohler A."/>
            <person name="Kuo A."/>
            <person name="Nagy L.G."/>
            <person name="Floudas D."/>
            <person name="Copeland A."/>
            <person name="Barry K.W."/>
            <person name="Cichocki N."/>
            <person name="Veneault-Fourrey C."/>
            <person name="LaButti K."/>
            <person name="Lindquist E.A."/>
            <person name="Lipzen A."/>
            <person name="Lundell T."/>
            <person name="Morin E."/>
            <person name="Murat C."/>
            <person name="Riley R."/>
            <person name="Ohm R."/>
            <person name="Sun H."/>
            <person name="Tunlid A."/>
            <person name="Henrissat B."/>
            <person name="Grigoriev I.V."/>
            <person name="Hibbett D.S."/>
            <person name="Martin F."/>
        </authorList>
    </citation>
    <scope>NUCLEOTIDE SEQUENCE [LARGE SCALE GENOMIC DNA]</scope>
    <source>
        <strain evidence="3">Ve08.2h10</strain>
    </source>
</reference>
<feature type="compositionally biased region" description="Low complexity" evidence="1">
    <location>
        <begin position="233"/>
        <end position="243"/>
    </location>
</feature>
<dbReference type="STRING" id="930991.A0A0D0CK28"/>
<evidence type="ECO:0000256" key="1">
    <source>
        <dbReference type="SAM" id="MobiDB-lite"/>
    </source>
</evidence>
<name>A0A0D0CK28_9AGAM</name>
<feature type="compositionally biased region" description="Low complexity" evidence="1">
    <location>
        <begin position="404"/>
        <end position="415"/>
    </location>
</feature>
<dbReference type="OrthoDB" id="2702358at2759"/>
<reference evidence="2 3" key="1">
    <citation type="submission" date="2014-04" db="EMBL/GenBank/DDBJ databases">
        <authorList>
            <consortium name="DOE Joint Genome Institute"/>
            <person name="Kuo A."/>
            <person name="Kohler A."/>
            <person name="Jargeat P."/>
            <person name="Nagy L.G."/>
            <person name="Floudas D."/>
            <person name="Copeland A."/>
            <person name="Barry K.W."/>
            <person name="Cichocki N."/>
            <person name="Veneault-Fourrey C."/>
            <person name="LaButti K."/>
            <person name="Lindquist E.A."/>
            <person name="Lipzen A."/>
            <person name="Lundell T."/>
            <person name="Morin E."/>
            <person name="Murat C."/>
            <person name="Sun H."/>
            <person name="Tunlid A."/>
            <person name="Henrissat B."/>
            <person name="Grigoriev I.V."/>
            <person name="Hibbett D.S."/>
            <person name="Martin F."/>
            <person name="Nordberg H.P."/>
            <person name="Cantor M.N."/>
            <person name="Hua S.X."/>
        </authorList>
    </citation>
    <scope>NUCLEOTIDE SEQUENCE [LARGE SCALE GENOMIC DNA]</scope>
    <source>
        <strain evidence="2 3">Ve08.2h10</strain>
    </source>
</reference>
<evidence type="ECO:0000313" key="2">
    <source>
        <dbReference type="EMBL" id="KIK75543.1"/>
    </source>
</evidence>
<keyword evidence="3" id="KW-1185">Reference proteome</keyword>